<dbReference type="AlphaFoldDB" id="B4L2I8"/>
<dbReference type="HOGENOM" id="CLU_1887941_0_0_1"/>
<dbReference type="KEGG" id="dmo:Dmoj_GI15176"/>
<keyword evidence="3" id="KW-1185">Reference proteome</keyword>
<name>B4L2I8_DROMO</name>
<dbReference type="EMBL" id="CH933810">
    <property type="protein sequence ID" value="EDW06864.1"/>
    <property type="molecule type" value="Genomic_DNA"/>
</dbReference>
<evidence type="ECO:0000256" key="1">
    <source>
        <dbReference type="SAM" id="MobiDB-lite"/>
    </source>
</evidence>
<dbReference type="Proteomes" id="UP000009192">
    <property type="component" value="Unassembled WGS sequence"/>
</dbReference>
<dbReference type="OrthoDB" id="10299675at2759"/>
<protein>
    <submittedName>
        <fullName evidence="2">Uncharacterized protein</fullName>
    </submittedName>
</protein>
<organism evidence="2 3">
    <name type="scientific">Drosophila mojavensis</name>
    <name type="common">Fruit fly</name>
    <dbReference type="NCBI Taxonomy" id="7230"/>
    <lineage>
        <taxon>Eukaryota</taxon>
        <taxon>Metazoa</taxon>
        <taxon>Ecdysozoa</taxon>
        <taxon>Arthropoda</taxon>
        <taxon>Hexapoda</taxon>
        <taxon>Insecta</taxon>
        <taxon>Pterygota</taxon>
        <taxon>Neoptera</taxon>
        <taxon>Endopterygota</taxon>
        <taxon>Diptera</taxon>
        <taxon>Brachycera</taxon>
        <taxon>Muscomorpha</taxon>
        <taxon>Ephydroidea</taxon>
        <taxon>Drosophilidae</taxon>
        <taxon>Drosophila</taxon>
    </lineage>
</organism>
<evidence type="ECO:0000313" key="3">
    <source>
        <dbReference type="Proteomes" id="UP000009192"/>
    </source>
</evidence>
<dbReference type="InParanoid" id="B4L2I8"/>
<feature type="compositionally biased region" description="Basic and acidic residues" evidence="1">
    <location>
        <begin position="22"/>
        <end position="33"/>
    </location>
</feature>
<proteinExistence type="predicted"/>
<evidence type="ECO:0000313" key="2">
    <source>
        <dbReference type="EMBL" id="EDW06864.1"/>
    </source>
</evidence>
<reference evidence="2 3" key="1">
    <citation type="journal article" date="2007" name="Nature">
        <title>Evolution of genes and genomes on the Drosophila phylogeny.</title>
        <authorList>
            <consortium name="Drosophila 12 Genomes Consortium"/>
            <person name="Clark A.G."/>
            <person name="Eisen M.B."/>
            <person name="Smith D.R."/>
            <person name="Bergman C.M."/>
            <person name="Oliver B."/>
            <person name="Markow T.A."/>
            <person name="Kaufman T.C."/>
            <person name="Kellis M."/>
            <person name="Gelbart W."/>
            <person name="Iyer V.N."/>
            <person name="Pollard D.A."/>
            <person name="Sackton T.B."/>
            <person name="Larracuente A.M."/>
            <person name="Singh N.D."/>
            <person name="Abad J.P."/>
            <person name="Abt D.N."/>
            <person name="Adryan B."/>
            <person name="Aguade M."/>
            <person name="Akashi H."/>
            <person name="Anderson W.W."/>
            <person name="Aquadro C.F."/>
            <person name="Ardell D.H."/>
            <person name="Arguello R."/>
            <person name="Artieri C.G."/>
            <person name="Barbash D.A."/>
            <person name="Barker D."/>
            <person name="Barsanti P."/>
            <person name="Batterham P."/>
            <person name="Batzoglou S."/>
            <person name="Begun D."/>
            <person name="Bhutkar A."/>
            <person name="Blanco E."/>
            <person name="Bosak S.A."/>
            <person name="Bradley R.K."/>
            <person name="Brand A.D."/>
            <person name="Brent M.R."/>
            <person name="Brooks A.N."/>
            <person name="Brown R.H."/>
            <person name="Butlin R.K."/>
            <person name="Caggese C."/>
            <person name="Calvi B.R."/>
            <person name="Bernardo de Carvalho A."/>
            <person name="Caspi A."/>
            <person name="Castrezana S."/>
            <person name="Celniker S.E."/>
            <person name="Chang J.L."/>
            <person name="Chapple C."/>
            <person name="Chatterji S."/>
            <person name="Chinwalla A."/>
            <person name="Civetta A."/>
            <person name="Clifton S.W."/>
            <person name="Comeron J.M."/>
            <person name="Costello J.C."/>
            <person name="Coyne J.A."/>
            <person name="Daub J."/>
            <person name="David R.G."/>
            <person name="Delcher A.L."/>
            <person name="Delehaunty K."/>
            <person name="Do C.B."/>
            <person name="Ebling H."/>
            <person name="Edwards K."/>
            <person name="Eickbush T."/>
            <person name="Evans J.D."/>
            <person name="Filipski A."/>
            <person name="Findeiss S."/>
            <person name="Freyhult E."/>
            <person name="Fulton L."/>
            <person name="Fulton R."/>
            <person name="Garcia A.C."/>
            <person name="Gardiner A."/>
            <person name="Garfield D.A."/>
            <person name="Garvin B.E."/>
            <person name="Gibson G."/>
            <person name="Gilbert D."/>
            <person name="Gnerre S."/>
            <person name="Godfrey J."/>
            <person name="Good R."/>
            <person name="Gotea V."/>
            <person name="Gravely B."/>
            <person name="Greenberg A.J."/>
            <person name="Griffiths-Jones S."/>
            <person name="Gross S."/>
            <person name="Guigo R."/>
            <person name="Gustafson E.A."/>
            <person name="Haerty W."/>
            <person name="Hahn M.W."/>
            <person name="Halligan D.L."/>
            <person name="Halpern A.L."/>
            <person name="Halter G.M."/>
            <person name="Han M.V."/>
            <person name="Heger A."/>
            <person name="Hillier L."/>
            <person name="Hinrichs A.S."/>
            <person name="Holmes I."/>
            <person name="Hoskins R.A."/>
            <person name="Hubisz M.J."/>
            <person name="Hultmark D."/>
            <person name="Huntley M.A."/>
            <person name="Jaffe D.B."/>
            <person name="Jagadeeshan S."/>
            <person name="Jeck W.R."/>
            <person name="Johnson J."/>
            <person name="Jones C.D."/>
            <person name="Jordan W.C."/>
            <person name="Karpen G.H."/>
            <person name="Kataoka E."/>
            <person name="Keightley P.D."/>
            <person name="Kheradpour P."/>
            <person name="Kirkness E.F."/>
            <person name="Koerich L.B."/>
            <person name="Kristiansen K."/>
            <person name="Kudrna D."/>
            <person name="Kulathinal R.J."/>
            <person name="Kumar S."/>
            <person name="Kwok R."/>
            <person name="Lander E."/>
            <person name="Langley C.H."/>
            <person name="Lapoint R."/>
            <person name="Lazzaro B.P."/>
            <person name="Lee S.J."/>
            <person name="Levesque L."/>
            <person name="Li R."/>
            <person name="Lin C.F."/>
            <person name="Lin M.F."/>
            <person name="Lindblad-Toh K."/>
            <person name="Llopart A."/>
            <person name="Long M."/>
            <person name="Low L."/>
            <person name="Lozovsky E."/>
            <person name="Lu J."/>
            <person name="Luo M."/>
            <person name="Machado C.A."/>
            <person name="Makalowski W."/>
            <person name="Marzo M."/>
            <person name="Matsuda M."/>
            <person name="Matzkin L."/>
            <person name="McAllister B."/>
            <person name="McBride C.S."/>
            <person name="McKernan B."/>
            <person name="McKernan K."/>
            <person name="Mendez-Lago M."/>
            <person name="Minx P."/>
            <person name="Mollenhauer M.U."/>
            <person name="Montooth K."/>
            <person name="Mount S.M."/>
            <person name="Mu X."/>
            <person name="Myers E."/>
            <person name="Negre B."/>
            <person name="Newfeld S."/>
            <person name="Nielsen R."/>
            <person name="Noor M.A."/>
            <person name="O'Grady P."/>
            <person name="Pachter L."/>
            <person name="Papaceit M."/>
            <person name="Parisi M.J."/>
            <person name="Parisi M."/>
            <person name="Parts L."/>
            <person name="Pedersen J.S."/>
            <person name="Pesole G."/>
            <person name="Phillippy A.M."/>
            <person name="Ponting C.P."/>
            <person name="Pop M."/>
            <person name="Porcelli D."/>
            <person name="Powell J.R."/>
            <person name="Prohaska S."/>
            <person name="Pruitt K."/>
            <person name="Puig M."/>
            <person name="Quesneville H."/>
            <person name="Ram K.R."/>
            <person name="Rand D."/>
            <person name="Rasmussen M.D."/>
            <person name="Reed L.K."/>
            <person name="Reenan R."/>
            <person name="Reily A."/>
            <person name="Remington K.A."/>
            <person name="Rieger T.T."/>
            <person name="Ritchie M.G."/>
            <person name="Robin C."/>
            <person name="Rogers Y.H."/>
            <person name="Rohde C."/>
            <person name="Rozas J."/>
            <person name="Rubenfield M.J."/>
            <person name="Ruiz A."/>
            <person name="Russo S."/>
            <person name="Salzberg S.L."/>
            <person name="Sanchez-Gracia A."/>
            <person name="Saranga D.J."/>
            <person name="Sato H."/>
            <person name="Schaeffer S.W."/>
            <person name="Schatz M.C."/>
            <person name="Schlenke T."/>
            <person name="Schwartz R."/>
            <person name="Segarra C."/>
            <person name="Singh R.S."/>
            <person name="Sirot L."/>
            <person name="Sirota M."/>
            <person name="Sisneros N.B."/>
            <person name="Smith C.D."/>
            <person name="Smith T.F."/>
            <person name="Spieth J."/>
            <person name="Stage D.E."/>
            <person name="Stark A."/>
            <person name="Stephan W."/>
            <person name="Strausberg R.L."/>
            <person name="Strempel S."/>
            <person name="Sturgill D."/>
            <person name="Sutton G."/>
            <person name="Sutton G.G."/>
            <person name="Tao W."/>
            <person name="Teichmann S."/>
            <person name="Tobari Y.N."/>
            <person name="Tomimura Y."/>
            <person name="Tsolas J.M."/>
            <person name="Valente V.L."/>
            <person name="Venter E."/>
            <person name="Venter J.C."/>
            <person name="Vicario S."/>
            <person name="Vieira F.G."/>
            <person name="Vilella A.J."/>
            <person name="Villasante A."/>
            <person name="Walenz B."/>
            <person name="Wang J."/>
            <person name="Wasserman M."/>
            <person name="Watts T."/>
            <person name="Wilson D."/>
            <person name="Wilson R.K."/>
            <person name="Wing R.A."/>
            <person name="Wolfner M.F."/>
            <person name="Wong A."/>
            <person name="Wong G.K."/>
            <person name="Wu C.I."/>
            <person name="Wu G."/>
            <person name="Yamamoto D."/>
            <person name="Yang H.P."/>
            <person name="Yang S.P."/>
            <person name="Yorke J.A."/>
            <person name="Yoshida K."/>
            <person name="Zdobnov E."/>
            <person name="Zhang P."/>
            <person name="Zhang Y."/>
            <person name="Zimin A.V."/>
            <person name="Baldwin J."/>
            <person name="Abdouelleil A."/>
            <person name="Abdulkadir J."/>
            <person name="Abebe A."/>
            <person name="Abera B."/>
            <person name="Abreu J."/>
            <person name="Acer S.C."/>
            <person name="Aftuck L."/>
            <person name="Alexander A."/>
            <person name="An P."/>
            <person name="Anderson E."/>
            <person name="Anderson S."/>
            <person name="Arachi H."/>
            <person name="Azer M."/>
            <person name="Bachantsang P."/>
            <person name="Barry A."/>
            <person name="Bayul T."/>
            <person name="Berlin A."/>
            <person name="Bessette D."/>
            <person name="Bloom T."/>
            <person name="Blye J."/>
            <person name="Boguslavskiy L."/>
            <person name="Bonnet C."/>
            <person name="Boukhgalter B."/>
            <person name="Bourzgui I."/>
            <person name="Brown A."/>
            <person name="Cahill P."/>
            <person name="Channer S."/>
            <person name="Cheshatsang Y."/>
            <person name="Chuda L."/>
            <person name="Citroen M."/>
            <person name="Collymore A."/>
            <person name="Cooke P."/>
            <person name="Costello M."/>
            <person name="D'Aco K."/>
            <person name="Daza R."/>
            <person name="De Haan G."/>
            <person name="DeGray S."/>
            <person name="DeMaso C."/>
            <person name="Dhargay N."/>
            <person name="Dooley K."/>
            <person name="Dooley E."/>
            <person name="Doricent M."/>
            <person name="Dorje P."/>
            <person name="Dorjee K."/>
            <person name="Dupes A."/>
            <person name="Elong R."/>
            <person name="Falk J."/>
            <person name="Farina A."/>
            <person name="Faro S."/>
            <person name="Ferguson D."/>
            <person name="Fisher S."/>
            <person name="Foley C.D."/>
            <person name="Franke A."/>
            <person name="Friedrich D."/>
            <person name="Gadbois L."/>
            <person name="Gearin G."/>
            <person name="Gearin C.R."/>
            <person name="Giannoukos G."/>
            <person name="Goode T."/>
            <person name="Graham J."/>
            <person name="Grandbois E."/>
            <person name="Grewal S."/>
            <person name="Gyaltsen K."/>
            <person name="Hafez N."/>
            <person name="Hagos B."/>
            <person name="Hall J."/>
            <person name="Henson C."/>
            <person name="Hollinger A."/>
            <person name="Honan T."/>
            <person name="Huard M.D."/>
            <person name="Hughes L."/>
            <person name="Hurhula B."/>
            <person name="Husby M.E."/>
            <person name="Kamat A."/>
            <person name="Kanga B."/>
            <person name="Kashin S."/>
            <person name="Khazanovich D."/>
            <person name="Kisner P."/>
            <person name="Lance K."/>
            <person name="Lara M."/>
            <person name="Lee W."/>
            <person name="Lennon N."/>
            <person name="Letendre F."/>
            <person name="LeVine R."/>
            <person name="Lipovsky A."/>
            <person name="Liu X."/>
            <person name="Liu J."/>
            <person name="Liu S."/>
            <person name="Lokyitsang T."/>
            <person name="Lokyitsang Y."/>
            <person name="Lubonja R."/>
            <person name="Lui A."/>
            <person name="MacDonald P."/>
            <person name="Magnisalis V."/>
            <person name="Maru K."/>
            <person name="Matthews C."/>
            <person name="McCusker W."/>
            <person name="McDonough S."/>
            <person name="Mehta T."/>
            <person name="Meldrim J."/>
            <person name="Meneus L."/>
            <person name="Mihai O."/>
            <person name="Mihalev A."/>
            <person name="Mihova T."/>
            <person name="Mittelman R."/>
            <person name="Mlenga V."/>
            <person name="Montmayeur A."/>
            <person name="Mulrain L."/>
            <person name="Navidi A."/>
            <person name="Naylor J."/>
            <person name="Negash T."/>
            <person name="Nguyen T."/>
            <person name="Nguyen N."/>
            <person name="Nicol R."/>
            <person name="Norbu C."/>
            <person name="Norbu N."/>
            <person name="Novod N."/>
            <person name="O'Neill B."/>
            <person name="Osman S."/>
            <person name="Markiewicz E."/>
            <person name="Oyono O.L."/>
            <person name="Patti C."/>
            <person name="Phunkhang P."/>
            <person name="Pierre F."/>
            <person name="Priest M."/>
            <person name="Raghuraman S."/>
            <person name="Rege F."/>
            <person name="Reyes R."/>
            <person name="Rise C."/>
            <person name="Rogov P."/>
            <person name="Ross K."/>
            <person name="Ryan E."/>
            <person name="Settipalli S."/>
            <person name="Shea T."/>
            <person name="Sherpa N."/>
            <person name="Shi L."/>
            <person name="Shih D."/>
            <person name="Sparrow T."/>
            <person name="Spaulding J."/>
            <person name="Stalker J."/>
            <person name="Stange-Thomann N."/>
            <person name="Stavropoulos S."/>
            <person name="Stone C."/>
            <person name="Strader C."/>
            <person name="Tesfaye S."/>
            <person name="Thomson T."/>
            <person name="Thoulutsang Y."/>
            <person name="Thoulutsang D."/>
            <person name="Topham K."/>
            <person name="Topping I."/>
            <person name="Tsamla T."/>
            <person name="Vassiliev H."/>
            <person name="Vo A."/>
            <person name="Wangchuk T."/>
            <person name="Wangdi T."/>
            <person name="Weiand M."/>
            <person name="Wilkinson J."/>
            <person name="Wilson A."/>
            <person name="Yadav S."/>
            <person name="Young G."/>
            <person name="Yu Q."/>
            <person name="Zembek L."/>
            <person name="Zhong D."/>
            <person name="Zimmer A."/>
            <person name="Zwirko Z."/>
            <person name="Jaffe D.B."/>
            <person name="Alvarez P."/>
            <person name="Brockman W."/>
            <person name="Butler J."/>
            <person name="Chin C."/>
            <person name="Gnerre S."/>
            <person name="Grabherr M."/>
            <person name="Kleber M."/>
            <person name="Mauceli E."/>
            <person name="MacCallum I."/>
        </authorList>
    </citation>
    <scope>NUCLEOTIDE SEQUENCE [LARGE SCALE GENOMIC DNA]</scope>
    <source>
        <strain evidence="3">Tucson 15081-1352.22</strain>
    </source>
</reference>
<sequence>MAGKAANPNTDVRRRSRASTTSRDKQMGENARIDEENEEDFSFAHFERQWRRYLVNFERRRLQYVDFFYGNKQTGLYGEQEQDVEFQDAIDAATSAIYDAQHNQGEETLLCDYCKCNCNCASNPWHRPHAHARGRTKNSCSDLGHSH</sequence>
<accession>B4L2I8</accession>
<gene>
    <name evidence="2" type="primary">Dmoj\GI15176</name>
    <name evidence="2" type="ORF">Dmoj_GI15176</name>
</gene>
<feature type="region of interest" description="Disordered" evidence="1">
    <location>
        <begin position="1"/>
        <end position="33"/>
    </location>
</feature>
<dbReference type="OMA" id="CASNPWH"/>